<dbReference type="EMBL" id="JAJITC010000008">
    <property type="protein sequence ID" value="MCC8403502.1"/>
    <property type="molecule type" value="Genomic_DNA"/>
</dbReference>
<organism evidence="4 5">
    <name type="scientific">Paraburkholderia translucens</name>
    <dbReference type="NCBI Taxonomy" id="2886945"/>
    <lineage>
        <taxon>Bacteria</taxon>
        <taxon>Pseudomonadati</taxon>
        <taxon>Pseudomonadota</taxon>
        <taxon>Betaproteobacteria</taxon>
        <taxon>Burkholderiales</taxon>
        <taxon>Burkholderiaceae</taxon>
        <taxon>Paraburkholderia</taxon>
    </lineage>
</organism>
<comment type="caution">
    <text evidence="4">The sequence shown here is derived from an EMBL/GenBank/DDBJ whole genome shotgun (WGS) entry which is preliminary data.</text>
</comment>
<dbReference type="Proteomes" id="UP001430614">
    <property type="component" value="Unassembled WGS sequence"/>
</dbReference>
<evidence type="ECO:0000313" key="4">
    <source>
        <dbReference type="EMBL" id="MCC8403502.1"/>
    </source>
</evidence>
<dbReference type="InterPro" id="IPR026869">
    <property type="entry name" value="EgtC-like"/>
</dbReference>
<gene>
    <name evidence="4" type="ORF">LJ655_16660</name>
</gene>
<evidence type="ECO:0000256" key="1">
    <source>
        <dbReference type="ARBA" id="ARBA00022962"/>
    </source>
</evidence>
<feature type="region of interest" description="Disordered" evidence="2">
    <location>
        <begin position="286"/>
        <end position="319"/>
    </location>
</feature>
<dbReference type="PROSITE" id="PS51278">
    <property type="entry name" value="GATASE_TYPE_2"/>
    <property type="match status" value="1"/>
</dbReference>
<keyword evidence="1 4" id="KW-0315">Glutamine amidotransferase</keyword>
<accession>A0ABS8KFP3</accession>
<dbReference type="CDD" id="cd01908">
    <property type="entry name" value="YafJ"/>
    <property type="match status" value="1"/>
</dbReference>
<dbReference type="Pfam" id="PF13230">
    <property type="entry name" value="GATase_4"/>
    <property type="match status" value="1"/>
</dbReference>
<reference evidence="4 5" key="1">
    <citation type="submission" date="2021-11" db="EMBL/GenBank/DDBJ databases">
        <authorList>
            <person name="Oh E.-T."/>
            <person name="Kim S.-B."/>
        </authorList>
    </citation>
    <scope>NUCLEOTIDE SEQUENCE [LARGE SCALE GENOMIC DNA]</scope>
    <source>
        <strain evidence="4 5">MMS20-SJTN17</strain>
    </source>
</reference>
<evidence type="ECO:0000313" key="5">
    <source>
        <dbReference type="Proteomes" id="UP001430614"/>
    </source>
</evidence>
<dbReference type="SUPFAM" id="SSF56235">
    <property type="entry name" value="N-terminal nucleophile aminohydrolases (Ntn hydrolases)"/>
    <property type="match status" value="1"/>
</dbReference>
<dbReference type="RefSeq" id="WP_230562355.1">
    <property type="nucleotide sequence ID" value="NZ_JAJITC010000008.1"/>
</dbReference>
<dbReference type="InterPro" id="IPR029055">
    <property type="entry name" value="Ntn_hydrolases_N"/>
</dbReference>
<proteinExistence type="predicted"/>
<evidence type="ECO:0000256" key="2">
    <source>
        <dbReference type="SAM" id="MobiDB-lite"/>
    </source>
</evidence>
<dbReference type="InterPro" id="IPR017932">
    <property type="entry name" value="GATase_2_dom"/>
</dbReference>
<feature type="compositionally biased region" description="Low complexity" evidence="2">
    <location>
        <begin position="286"/>
        <end position="299"/>
    </location>
</feature>
<dbReference type="Gene3D" id="3.60.20.10">
    <property type="entry name" value="Glutamine Phosphoribosylpyrophosphate, subunit 1, domain 1"/>
    <property type="match status" value="1"/>
</dbReference>
<keyword evidence="5" id="KW-1185">Reference proteome</keyword>
<sequence length="319" mass="34648">MCQLLGMNCAAPTDVTFSFTGFAARGGVTDHHADGWGIAFFEDKACRLFIDHQSSATSPIAEMVKRYPIKSKNTIAHIRKATQGHILLENCHPFMRELWGRHWIFAHNGDLQAYAPQLNGVYQPVGTTDSELAFCALLQGLRKAFPGTQQPPLHELLAALEALTRDITQYGVFNFLMSNGQALFAHCSTHLHYLVRRWPFSTAHLVDADVSIDFAQYTTPEDRVAVIATKPLTDNEVWISFNPGDLLMFQHGEVIGRTNIPVPESVLDKLRNPALDASASATTIAASGGAHAAGTSGTALSPDSEADLEAADDAAAFES</sequence>
<name>A0ABS8KFP3_9BURK</name>
<dbReference type="PANTHER" id="PTHR42824:SF1">
    <property type="entry name" value="GLUTAMINE AMIDOTRANSFERASE YAFJ-RELATED"/>
    <property type="match status" value="1"/>
</dbReference>
<protein>
    <submittedName>
        <fullName evidence="4">Class II glutamine amidotransferase</fullName>
    </submittedName>
</protein>
<dbReference type="PANTHER" id="PTHR42824">
    <property type="entry name" value="GLUTAMINE AMIDOTRANSFERASE"/>
    <property type="match status" value="1"/>
</dbReference>
<evidence type="ECO:0000259" key="3">
    <source>
        <dbReference type="PROSITE" id="PS51278"/>
    </source>
</evidence>
<feature type="domain" description="Glutamine amidotransferase type-2" evidence="3">
    <location>
        <begin position="2"/>
        <end position="252"/>
    </location>
</feature>